<dbReference type="EMBL" id="LT594590">
    <property type="protein sequence ID" value="SCP04481.1"/>
    <property type="molecule type" value="Genomic_DNA"/>
</dbReference>
<dbReference type="PANTHER" id="PTHR12411">
    <property type="entry name" value="CYSTEINE PROTEASE FAMILY C1-RELATED"/>
    <property type="match status" value="1"/>
</dbReference>
<accession>A0A1D3THR0</accession>
<dbReference type="Gene3D" id="1.10.287.2250">
    <property type="match status" value="1"/>
</dbReference>
<protein>
    <submittedName>
        <fullName evidence="13">Vivapain-3, putative</fullName>
    </submittedName>
</protein>
<dbReference type="InterPro" id="IPR000169">
    <property type="entry name" value="Pept_cys_AS"/>
</dbReference>
<feature type="transmembrane region" description="Helical" evidence="10">
    <location>
        <begin position="38"/>
        <end position="57"/>
    </location>
</feature>
<comment type="subcellular location">
    <subcellularLocation>
        <location evidence="1">Membrane</location>
        <topology evidence="1">Single-pass type II membrane protein</topology>
    </subcellularLocation>
</comment>
<dbReference type="Pfam" id="PF08246">
    <property type="entry name" value="Inhibitor_I29"/>
    <property type="match status" value="1"/>
</dbReference>
<dbReference type="GO" id="GO:0016020">
    <property type="term" value="C:membrane"/>
    <property type="evidence" value="ECO:0007669"/>
    <property type="project" value="UniProtKB-SubCell"/>
</dbReference>
<dbReference type="VEuPathDB" id="PlasmoDB:POWCR01_090016900"/>
<dbReference type="PROSITE" id="PS00139">
    <property type="entry name" value="THIOL_PROTEASE_CYS"/>
    <property type="match status" value="1"/>
</dbReference>
<feature type="domain" description="Peptidase C1A papain C-terminal" evidence="11">
    <location>
        <begin position="270"/>
        <end position="480"/>
    </location>
</feature>
<proteinExistence type="inferred from homology"/>
<keyword evidence="7" id="KW-0865">Zymogen</keyword>
<dbReference type="Gene3D" id="3.90.70.10">
    <property type="entry name" value="Cysteine proteinases"/>
    <property type="match status" value="1"/>
</dbReference>
<feature type="domain" description="Cathepsin propeptide inhibitor" evidence="12">
    <location>
        <begin position="169"/>
        <end position="225"/>
    </location>
</feature>
<dbReference type="PRINTS" id="PR00705">
    <property type="entry name" value="PAPAIN"/>
</dbReference>
<evidence type="ECO:0000256" key="9">
    <source>
        <dbReference type="ARBA" id="ARBA00023180"/>
    </source>
</evidence>
<evidence type="ECO:0000256" key="2">
    <source>
        <dbReference type="ARBA" id="ARBA00008455"/>
    </source>
</evidence>
<evidence type="ECO:0000256" key="5">
    <source>
        <dbReference type="ARBA" id="ARBA00022989"/>
    </source>
</evidence>
<dbReference type="InterPro" id="IPR013128">
    <property type="entry name" value="Peptidase_C1A"/>
</dbReference>
<comment type="similarity">
    <text evidence="2">Belongs to the peptidase C1 family.</text>
</comment>
<gene>
    <name evidence="13" type="primary">PocGH01_09021600</name>
    <name evidence="13" type="ORF">POCGH01_09021600</name>
</gene>
<keyword evidence="5 10" id="KW-1133">Transmembrane helix</keyword>
<evidence type="ECO:0000256" key="6">
    <source>
        <dbReference type="ARBA" id="ARBA00023136"/>
    </source>
</evidence>
<dbReference type="InterPro" id="IPR039417">
    <property type="entry name" value="Peptidase_C1A_papain-like"/>
</dbReference>
<evidence type="ECO:0000256" key="3">
    <source>
        <dbReference type="ARBA" id="ARBA00022692"/>
    </source>
</evidence>
<evidence type="ECO:0000259" key="12">
    <source>
        <dbReference type="SMART" id="SM00848"/>
    </source>
</evidence>
<evidence type="ECO:0000256" key="8">
    <source>
        <dbReference type="ARBA" id="ARBA00023157"/>
    </source>
</evidence>
<dbReference type="Proteomes" id="UP000242942">
    <property type="component" value="Chromosome 9"/>
</dbReference>
<evidence type="ECO:0000259" key="11">
    <source>
        <dbReference type="SMART" id="SM00645"/>
    </source>
</evidence>
<evidence type="ECO:0000256" key="1">
    <source>
        <dbReference type="ARBA" id="ARBA00004606"/>
    </source>
</evidence>
<evidence type="ECO:0000313" key="14">
    <source>
        <dbReference type="Proteomes" id="UP000242942"/>
    </source>
</evidence>
<dbReference type="GO" id="GO:0006508">
    <property type="term" value="P:proteolysis"/>
    <property type="evidence" value="ECO:0007669"/>
    <property type="project" value="InterPro"/>
</dbReference>
<dbReference type="InterPro" id="IPR000668">
    <property type="entry name" value="Peptidase_C1A_C"/>
</dbReference>
<sequence>MDYHMQYFSNESTKGEMEVFVERENDNNKMFFKKKKNLLIIVYVSAFCAIAYSIIYFSKSSKKNNVFTDSSEDIVTDDYIISSLLKSKNGKKYIVSKIEELISFYDKNSDFEKGEESNKVVKTNACKDNRCVTINRNNSEDLRTEKKNYDVNFFDTKFLMRNLESVNAFYIFMKEHGKKYTSVDEMEKKFIAFSKNIAKIDAHNKSNSLYKKGVNRFSDLSFEEFQKKYLTLKEFDLKKTTLNKSRSSDYEDIIIKYKTDDRKFDYIKHDWRELNGVTPIRDQLNCGSCWAFSTVGVVESQYAIRRKQMLSLSEQELVDCSFQNYGCDGGLIVFAFDDMIDLGGLCTAEEYPYVDLKPELCDIYKCKNKYEIKTYAEIPQVRFKEAISFLGPISVSINATDDFAYYKNGIFDGSCSYIANHAVILVGYGMEEIYNNQTKQNEKQYYYIIKNSWGEQWGEKGFMRIKTDEFGLEKTCSLGAQAFIALIE</sequence>
<keyword evidence="14" id="KW-1185">Reference proteome</keyword>
<name>A0A1D3THR0_PLAOA</name>
<dbReference type="InterPro" id="IPR038765">
    <property type="entry name" value="Papain-like_cys_pep_sf"/>
</dbReference>
<reference evidence="13 14" key="1">
    <citation type="submission" date="2016-06" db="EMBL/GenBank/DDBJ databases">
        <authorList>
            <consortium name="Pathogen Informatics"/>
        </authorList>
    </citation>
    <scope>NUCLEOTIDE SEQUENCE [LARGE SCALE GENOMIC DNA]</scope>
    <source>
        <strain evidence="13">PocGH01</strain>
    </source>
</reference>
<organism evidence="13 14">
    <name type="scientific">Plasmodium ovale</name>
    <name type="common">malaria parasite P. ovale</name>
    <dbReference type="NCBI Taxonomy" id="36330"/>
    <lineage>
        <taxon>Eukaryota</taxon>
        <taxon>Sar</taxon>
        <taxon>Alveolata</taxon>
        <taxon>Apicomplexa</taxon>
        <taxon>Aconoidasida</taxon>
        <taxon>Haemosporida</taxon>
        <taxon>Plasmodiidae</taxon>
        <taxon>Plasmodium</taxon>
        <taxon>Plasmodium (Plasmodium)</taxon>
    </lineage>
</organism>
<keyword evidence="4" id="KW-0735">Signal-anchor</keyword>
<keyword evidence="8" id="KW-1015">Disulfide bond</keyword>
<evidence type="ECO:0000256" key="7">
    <source>
        <dbReference type="ARBA" id="ARBA00023145"/>
    </source>
</evidence>
<evidence type="ECO:0000256" key="10">
    <source>
        <dbReference type="SAM" id="Phobius"/>
    </source>
</evidence>
<dbReference type="Pfam" id="PF00112">
    <property type="entry name" value="Peptidase_C1"/>
    <property type="match status" value="1"/>
</dbReference>
<dbReference type="OrthoDB" id="190265at2759"/>
<evidence type="ECO:0000313" key="13">
    <source>
        <dbReference type="EMBL" id="SCP04481.1"/>
    </source>
</evidence>
<dbReference type="GO" id="GO:0008234">
    <property type="term" value="F:cysteine-type peptidase activity"/>
    <property type="evidence" value="ECO:0007669"/>
    <property type="project" value="InterPro"/>
</dbReference>
<dbReference type="SMR" id="A0A1D3THR0"/>
<dbReference type="CDD" id="cd02248">
    <property type="entry name" value="Peptidase_C1A"/>
    <property type="match status" value="1"/>
</dbReference>
<keyword evidence="9" id="KW-0325">Glycoprotein</keyword>
<keyword evidence="6 10" id="KW-0472">Membrane</keyword>
<dbReference type="VEuPathDB" id="PlasmoDB:PocGH01_09021600"/>
<dbReference type="InterPro" id="IPR013201">
    <property type="entry name" value="Prot_inhib_I29"/>
</dbReference>
<dbReference type="SUPFAM" id="SSF54001">
    <property type="entry name" value="Cysteine proteinases"/>
    <property type="match status" value="1"/>
</dbReference>
<evidence type="ECO:0000256" key="4">
    <source>
        <dbReference type="ARBA" id="ARBA00022968"/>
    </source>
</evidence>
<keyword evidence="3 10" id="KW-0812">Transmembrane</keyword>
<dbReference type="SMART" id="SM00645">
    <property type="entry name" value="Pept_C1"/>
    <property type="match status" value="1"/>
</dbReference>
<dbReference type="SMART" id="SM00848">
    <property type="entry name" value="Inhibitor_I29"/>
    <property type="match status" value="1"/>
</dbReference>
<dbReference type="AlphaFoldDB" id="A0A1D3THR0"/>